<dbReference type="STRING" id="370526.SAMN04489835_3188"/>
<keyword evidence="1" id="KW-1133">Transmembrane helix</keyword>
<dbReference type="OrthoDB" id="4689187at2"/>
<keyword evidence="1" id="KW-0472">Membrane</keyword>
<sequence>MKRTDGELIMLWALPAMVIIWASAFFLFPGFVHPMSPTMSVEEVAGFYRDETARIRYSMILFNWFGVGLIPTVVLLAMQVRKMAHRTPILSYCLIACAGGPPTLFLIANMFWLLGSFRPERSPELTQLLNDLAWVTFTVLVPYLIAQCLVLALAVYWDHQDKPVFRPWVAHFNLLIALALMPAAFGAVTFEGPLAWDGVLSFWVKNIAIAVWIAVMGIVLAHNIRRQAAEVPAAA</sequence>
<keyword evidence="3" id="KW-1185">Reference proteome</keyword>
<dbReference type="EMBL" id="LT629971">
    <property type="protein sequence ID" value="SEH71417.1"/>
    <property type="molecule type" value="Genomic_DNA"/>
</dbReference>
<feature type="transmembrane region" description="Helical" evidence="1">
    <location>
        <begin position="12"/>
        <end position="35"/>
    </location>
</feature>
<dbReference type="AlphaFoldDB" id="A0A1H6K8F7"/>
<keyword evidence="1" id="KW-0812">Transmembrane</keyword>
<accession>A0A1H6K8F7</accession>
<name>A0A1H6K8F7_MYCRU</name>
<dbReference type="Proteomes" id="UP000182915">
    <property type="component" value="Chromosome I"/>
</dbReference>
<protein>
    <recommendedName>
        <fullName evidence="4">DUF998 domain-containing protein</fullName>
    </recommendedName>
</protein>
<evidence type="ECO:0000313" key="2">
    <source>
        <dbReference type="EMBL" id="SEH71417.1"/>
    </source>
</evidence>
<proteinExistence type="predicted"/>
<evidence type="ECO:0000256" key="1">
    <source>
        <dbReference type="SAM" id="Phobius"/>
    </source>
</evidence>
<reference evidence="3" key="1">
    <citation type="submission" date="2016-10" db="EMBL/GenBank/DDBJ databases">
        <authorList>
            <person name="Varghese N."/>
            <person name="Submissions S."/>
        </authorList>
    </citation>
    <scope>NUCLEOTIDE SEQUENCE [LARGE SCALE GENOMIC DNA]</scope>
    <source>
        <strain evidence="3">DSM 45405</strain>
    </source>
</reference>
<feature type="transmembrane region" description="Helical" evidence="1">
    <location>
        <begin position="168"/>
        <end position="190"/>
    </location>
</feature>
<gene>
    <name evidence="2" type="ORF">SAMN04489835_3188</name>
</gene>
<evidence type="ECO:0008006" key="4">
    <source>
        <dbReference type="Google" id="ProtNLM"/>
    </source>
</evidence>
<feature type="transmembrane region" description="Helical" evidence="1">
    <location>
        <begin position="132"/>
        <end position="156"/>
    </location>
</feature>
<evidence type="ECO:0000313" key="3">
    <source>
        <dbReference type="Proteomes" id="UP000182915"/>
    </source>
</evidence>
<feature type="transmembrane region" description="Helical" evidence="1">
    <location>
        <begin position="55"/>
        <end position="77"/>
    </location>
</feature>
<dbReference type="RefSeq" id="WP_083407972.1">
    <property type="nucleotide sequence ID" value="NZ_LT629971.1"/>
</dbReference>
<organism evidence="2 3">
    <name type="scientific">Mycolicibacterium rutilum</name>
    <name type="common">Mycobacterium rutilum</name>
    <dbReference type="NCBI Taxonomy" id="370526"/>
    <lineage>
        <taxon>Bacteria</taxon>
        <taxon>Bacillati</taxon>
        <taxon>Actinomycetota</taxon>
        <taxon>Actinomycetes</taxon>
        <taxon>Mycobacteriales</taxon>
        <taxon>Mycobacteriaceae</taxon>
        <taxon>Mycolicibacterium</taxon>
    </lineage>
</organism>
<feature type="transmembrane region" description="Helical" evidence="1">
    <location>
        <begin position="202"/>
        <end position="221"/>
    </location>
</feature>
<feature type="transmembrane region" description="Helical" evidence="1">
    <location>
        <begin position="89"/>
        <end position="112"/>
    </location>
</feature>